<feature type="domain" description="PDZ" evidence="3">
    <location>
        <begin position="68"/>
        <end position="159"/>
    </location>
</feature>
<organism evidence="4 5">
    <name type="scientific">Eubacterium uniforme</name>
    <dbReference type="NCBI Taxonomy" id="39495"/>
    <lineage>
        <taxon>Bacteria</taxon>
        <taxon>Bacillati</taxon>
        <taxon>Bacillota</taxon>
        <taxon>Clostridia</taxon>
        <taxon>Eubacteriales</taxon>
        <taxon>Eubacteriaceae</taxon>
        <taxon>Eubacterium</taxon>
    </lineage>
</organism>
<evidence type="ECO:0000256" key="1">
    <source>
        <dbReference type="ARBA" id="ARBA00010541"/>
    </source>
</evidence>
<dbReference type="Pfam" id="PF17820">
    <property type="entry name" value="PDZ_6"/>
    <property type="match status" value="1"/>
</dbReference>
<dbReference type="AlphaFoldDB" id="A0A1T4VQV5"/>
<dbReference type="GO" id="GO:0004252">
    <property type="term" value="F:serine-type endopeptidase activity"/>
    <property type="evidence" value="ECO:0007669"/>
    <property type="project" value="TreeGrafter"/>
</dbReference>
<dbReference type="PANTHER" id="PTHR22939:SF127">
    <property type="entry name" value="SERINE PROTEASE HTRA2, MITOCHONDRIAL"/>
    <property type="match status" value="1"/>
</dbReference>
<dbReference type="STRING" id="39495.SAMN02745111_01439"/>
<name>A0A1T4VQV5_9FIRM</name>
<proteinExistence type="inferred from homology"/>
<dbReference type="GO" id="GO:0012501">
    <property type="term" value="P:programmed cell death"/>
    <property type="evidence" value="ECO:0007669"/>
    <property type="project" value="TreeGrafter"/>
</dbReference>
<evidence type="ECO:0000259" key="3">
    <source>
        <dbReference type="PROSITE" id="PS50106"/>
    </source>
</evidence>
<dbReference type="PROSITE" id="PS50106">
    <property type="entry name" value="PDZ"/>
    <property type="match status" value="1"/>
</dbReference>
<dbReference type="EMBL" id="FUXZ01000008">
    <property type="protein sequence ID" value="SKA67327.1"/>
    <property type="molecule type" value="Genomic_DNA"/>
</dbReference>
<dbReference type="InterPro" id="IPR036034">
    <property type="entry name" value="PDZ_sf"/>
</dbReference>
<dbReference type="InterPro" id="IPR041489">
    <property type="entry name" value="PDZ_6"/>
</dbReference>
<dbReference type="Gene3D" id="2.30.42.10">
    <property type="match status" value="1"/>
</dbReference>
<accession>A0A1T4VQV5</accession>
<reference evidence="4 5" key="1">
    <citation type="submission" date="2017-02" db="EMBL/GenBank/DDBJ databases">
        <authorList>
            <person name="Peterson S.W."/>
        </authorList>
    </citation>
    <scope>NUCLEOTIDE SEQUENCE [LARGE SCALE GENOMIC DNA]</scope>
    <source>
        <strain evidence="4 5">ATCC 35992</strain>
    </source>
</reference>
<dbReference type="PANTHER" id="PTHR22939">
    <property type="entry name" value="SERINE PROTEASE FAMILY S1C HTRA-RELATED"/>
    <property type="match status" value="1"/>
</dbReference>
<keyword evidence="2" id="KW-1133">Transmembrane helix</keyword>
<evidence type="ECO:0000313" key="4">
    <source>
        <dbReference type="EMBL" id="SKA67327.1"/>
    </source>
</evidence>
<dbReference type="InterPro" id="IPR001478">
    <property type="entry name" value="PDZ"/>
</dbReference>
<evidence type="ECO:0000313" key="5">
    <source>
        <dbReference type="Proteomes" id="UP000190814"/>
    </source>
</evidence>
<comment type="similarity">
    <text evidence="1">Belongs to the peptidase S1C family.</text>
</comment>
<sequence>MSKPNEQLMGADKDMDKNKDIHALAAEHRSRDRKTGVGFLWLFILFMMVVVVGAVVYIFYAPIVRTKYDTYKKGESSRYDIGVKSEALSKEGLAKFNGEVEYGVFVNEVISDGLAYRAGVMRGDIILKVNSHKITRPKDISKALKKTKSKNTVHIIVKRLKDDKYEDYDLTCKIK</sequence>
<gene>
    <name evidence="4" type="ORF">SAMN02745111_01439</name>
</gene>
<feature type="transmembrane region" description="Helical" evidence="2">
    <location>
        <begin position="39"/>
        <end position="60"/>
    </location>
</feature>
<dbReference type="SUPFAM" id="SSF50156">
    <property type="entry name" value="PDZ domain-like"/>
    <property type="match status" value="1"/>
</dbReference>
<dbReference type="RefSeq" id="WP_159444325.1">
    <property type="nucleotide sequence ID" value="NZ_FUXZ01000008.1"/>
</dbReference>
<dbReference type="GO" id="GO:0006508">
    <property type="term" value="P:proteolysis"/>
    <property type="evidence" value="ECO:0007669"/>
    <property type="project" value="TreeGrafter"/>
</dbReference>
<keyword evidence="5" id="KW-1185">Reference proteome</keyword>
<keyword evidence="2" id="KW-0812">Transmembrane</keyword>
<dbReference type="SMART" id="SM00228">
    <property type="entry name" value="PDZ"/>
    <property type="match status" value="1"/>
</dbReference>
<keyword evidence="2" id="KW-0472">Membrane</keyword>
<protein>
    <submittedName>
        <fullName evidence="4">PDZ domain-containing protein</fullName>
    </submittedName>
</protein>
<dbReference type="OrthoDB" id="1765023at2"/>
<evidence type="ECO:0000256" key="2">
    <source>
        <dbReference type="SAM" id="Phobius"/>
    </source>
</evidence>
<dbReference type="Proteomes" id="UP000190814">
    <property type="component" value="Unassembled WGS sequence"/>
</dbReference>